<feature type="transmembrane region" description="Helical" evidence="7">
    <location>
        <begin position="189"/>
        <end position="206"/>
    </location>
</feature>
<reference evidence="8" key="1">
    <citation type="submission" date="2008-12" db="EMBL/GenBank/DDBJ databases">
        <title>Complete sequence of Chloroflexus aggregans DSM 9485.</title>
        <authorList>
            <consortium name="US DOE Joint Genome Institute"/>
            <person name="Lucas S."/>
            <person name="Copeland A."/>
            <person name="Lapidus A."/>
            <person name="Glavina del Rio T."/>
            <person name="Dalin E."/>
            <person name="Tice H."/>
            <person name="Pitluck S."/>
            <person name="Foster B."/>
            <person name="Larimer F."/>
            <person name="Land M."/>
            <person name="Hauser L."/>
            <person name="Kyrpides N."/>
            <person name="Mikhailova N."/>
            <person name="Bryant D."/>
            <person name="Richardson P."/>
        </authorList>
    </citation>
    <scope>NUCLEOTIDE SEQUENCE</scope>
    <source>
        <strain evidence="8">DSM 9485</strain>
    </source>
</reference>
<dbReference type="InterPro" id="IPR052049">
    <property type="entry name" value="Electron_transfer_protein"/>
</dbReference>
<feature type="transmembrane region" description="Helical" evidence="7">
    <location>
        <begin position="78"/>
        <end position="96"/>
    </location>
</feature>
<dbReference type="KEGG" id="cag:Cagg_3666"/>
<accession>B8GAC7</accession>
<evidence type="ECO:0000256" key="6">
    <source>
        <dbReference type="ARBA" id="ARBA00023136"/>
    </source>
</evidence>
<keyword evidence="5 7" id="KW-1133">Transmembrane helix</keyword>
<feature type="transmembrane region" description="Helical" evidence="7">
    <location>
        <begin position="265"/>
        <end position="285"/>
    </location>
</feature>
<gene>
    <name evidence="8" type="ordered locus">Cagg_3666</name>
</gene>
<dbReference type="GO" id="GO:0005886">
    <property type="term" value="C:plasma membrane"/>
    <property type="evidence" value="ECO:0007669"/>
    <property type="project" value="UniProtKB-SubCell"/>
</dbReference>
<feature type="transmembrane region" description="Helical" evidence="7">
    <location>
        <begin position="218"/>
        <end position="237"/>
    </location>
</feature>
<dbReference type="InterPro" id="IPR005614">
    <property type="entry name" value="NrfD-like"/>
</dbReference>
<evidence type="ECO:0000256" key="5">
    <source>
        <dbReference type="ARBA" id="ARBA00022989"/>
    </source>
</evidence>
<sequence>MLKRLLYVAGFLGLLIGMWGLYDRFVYGHMNANYGSYVVWGLWVALYMFFAGIATGGFMLATLDLLFELPLFRGSGRIALWGSLVTLPAGLAAIGLDLGHMTRIWKVYLQPNFGSVMAQLVWGYTIFLIIVIVSLWLSFRPQPSRWLKPIMIVGLVLAIFLSGGIGALLGVNQNRVSWHVSNLPAQFPVFNLTSGVALMLIAIGWFGPVRDPRHSQQLHVLGLGLVVLLLVKGYYLWTDVSQALYQHSSHGAEAINLVLFGPYGWAFWLLQIGLGMLLPLIVLTTPIRNNGFAAGLMGVCVLLGLAVARANIIFPALTLPELRGLGEAFHGPHLSFTYSPSLMEWAVTAGIVGAATIGFVIGADRLPLFSRPVESAGTAD</sequence>
<dbReference type="eggNOG" id="COG5557">
    <property type="taxonomic scope" value="Bacteria"/>
</dbReference>
<dbReference type="Proteomes" id="UP000002508">
    <property type="component" value="Chromosome"/>
</dbReference>
<dbReference type="HOGENOM" id="CLU_045348_3_2_0"/>
<keyword evidence="3" id="KW-1003">Cell membrane</keyword>
<proteinExistence type="inferred from homology"/>
<evidence type="ECO:0000313" key="9">
    <source>
        <dbReference type="Proteomes" id="UP000002508"/>
    </source>
</evidence>
<feature type="transmembrane region" description="Helical" evidence="7">
    <location>
        <begin position="42"/>
        <end position="66"/>
    </location>
</feature>
<evidence type="ECO:0000313" key="8">
    <source>
        <dbReference type="EMBL" id="ACL26502.1"/>
    </source>
</evidence>
<dbReference type="STRING" id="326427.Cagg_3666"/>
<evidence type="ECO:0000256" key="3">
    <source>
        <dbReference type="ARBA" id="ARBA00022475"/>
    </source>
</evidence>
<feature type="transmembrane region" description="Helical" evidence="7">
    <location>
        <begin position="292"/>
        <end position="314"/>
    </location>
</feature>
<comment type="similarity">
    <text evidence="2">Belongs to the NrfD family.</text>
</comment>
<evidence type="ECO:0000256" key="1">
    <source>
        <dbReference type="ARBA" id="ARBA00004651"/>
    </source>
</evidence>
<keyword evidence="9" id="KW-1185">Reference proteome</keyword>
<dbReference type="Pfam" id="PF03916">
    <property type="entry name" value="NrfD"/>
    <property type="match status" value="1"/>
</dbReference>
<dbReference type="AlphaFoldDB" id="B8GAC7"/>
<organism evidence="8 9">
    <name type="scientific">Chloroflexus aggregans (strain MD-66 / DSM 9485)</name>
    <dbReference type="NCBI Taxonomy" id="326427"/>
    <lineage>
        <taxon>Bacteria</taxon>
        <taxon>Bacillati</taxon>
        <taxon>Chloroflexota</taxon>
        <taxon>Chloroflexia</taxon>
        <taxon>Chloroflexales</taxon>
        <taxon>Chloroflexineae</taxon>
        <taxon>Chloroflexaceae</taxon>
        <taxon>Chloroflexus</taxon>
    </lineage>
</organism>
<evidence type="ECO:0000256" key="7">
    <source>
        <dbReference type="SAM" id="Phobius"/>
    </source>
</evidence>
<dbReference type="EMBL" id="CP001337">
    <property type="protein sequence ID" value="ACL26502.1"/>
    <property type="molecule type" value="Genomic_DNA"/>
</dbReference>
<dbReference type="PANTHER" id="PTHR34856">
    <property type="entry name" value="PROTEIN NRFD"/>
    <property type="match status" value="1"/>
</dbReference>
<dbReference type="Gene3D" id="1.20.1630.10">
    <property type="entry name" value="Formate dehydrogenase/DMSO reductase domain"/>
    <property type="match status" value="1"/>
</dbReference>
<keyword evidence="4 7" id="KW-0812">Transmembrane</keyword>
<evidence type="ECO:0000256" key="4">
    <source>
        <dbReference type="ARBA" id="ARBA00022692"/>
    </source>
</evidence>
<evidence type="ECO:0000256" key="2">
    <source>
        <dbReference type="ARBA" id="ARBA00008929"/>
    </source>
</evidence>
<feature type="transmembrane region" description="Helical" evidence="7">
    <location>
        <begin position="342"/>
        <end position="361"/>
    </location>
</feature>
<feature type="transmembrane region" description="Helical" evidence="7">
    <location>
        <begin position="116"/>
        <end position="137"/>
    </location>
</feature>
<name>B8GAC7_CHLAD</name>
<comment type="subcellular location">
    <subcellularLocation>
        <location evidence="1">Cell membrane</location>
        <topology evidence="1">Multi-pass membrane protein</topology>
    </subcellularLocation>
</comment>
<protein>
    <submittedName>
        <fullName evidence="8">Polysulphide reductase NrfD</fullName>
    </submittedName>
</protein>
<dbReference type="PANTHER" id="PTHR34856:SF2">
    <property type="entry name" value="PROTEIN NRFD"/>
    <property type="match status" value="1"/>
</dbReference>
<feature type="transmembrane region" description="Helical" evidence="7">
    <location>
        <begin position="5"/>
        <end position="22"/>
    </location>
</feature>
<dbReference type="RefSeq" id="WP_015942347.1">
    <property type="nucleotide sequence ID" value="NC_011831.1"/>
</dbReference>
<keyword evidence="6 7" id="KW-0472">Membrane</keyword>
<feature type="transmembrane region" description="Helical" evidence="7">
    <location>
        <begin position="149"/>
        <end position="169"/>
    </location>
</feature>
<dbReference type="OrthoDB" id="9768158at2"/>